<reference evidence="3" key="1">
    <citation type="submission" date="2016-10" db="EMBL/GenBank/DDBJ databases">
        <authorList>
            <person name="Varghese N."/>
            <person name="Submissions S."/>
        </authorList>
    </citation>
    <scope>NUCLEOTIDE SEQUENCE [LARGE SCALE GENOMIC DNA]</scope>
    <source>
        <strain evidence="3">B4,CECT 8067,JCM 17497</strain>
    </source>
</reference>
<organism evidence="2 3">
    <name type="scientific">Natronorubrum texcoconense</name>
    <dbReference type="NCBI Taxonomy" id="1095776"/>
    <lineage>
        <taxon>Archaea</taxon>
        <taxon>Methanobacteriati</taxon>
        <taxon>Methanobacteriota</taxon>
        <taxon>Stenosarchaea group</taxon>
        <taxon>Halobacteria</taxon>
        <taxon>Halobacteriales</taxon>
        <taxon>Natrialbaceae</taxon>
        <taxon>Natronorubrum</taxon>
    </lineage>
</organism>
<name>A0A1G8VD33_9EURY</name>
<gene>
    <name evidence="2" type="ORF">SAMN04515672_1288</name>
</gene>
<keyword evidence="1" id="KW-0472">Membrane</keyword>
<keyword evidence="1" id="KW-0812">Transmembrane</keyword>
<accession>A0A1G8VD33</accession>
<sequence>MRPAEERFTRHLVEGESVQNLVPGTLLEDAVRGTAAVGATDRRILCVSKTGEFVDVGYDYICSIESQRRARTEYRPGDENDRLLSLLGGIVGLAALALVVAANVPVDAFGGSLSVGLATATVGVAGAVEHVRRQPAIGRAYAPVFVGAGIFSLLALVGVALVVPNVYVPLYLLVTLGGGGLVAYAARHRTHLSGPGLERHRETHLSINTIDGETVRIAIDAETDFDRELSACVHRYEGSTIDRAIAGTPTE</sequence>
<evidence type="ECO:0000313" key="3">
    <source>
        <dbReference type="Proteomes" id="UP000198882"/>
    </source>
</evidence>
<dbReference type="RefSeq" id="WP_090303714.1">
    <property type="nucleotide sequence ID" value="NZ_FNFE01000001.1"/>
</dbReference>
<feature type="transmembrane region" description="Helical" evidence="1">
    <location>
        <begin position="83"/>
        <end position="102"/>
    </location>
</feature>
<protein>
    <submittedName>
        <fullName evidence="2">Uncharacterized protein</fullName>
    </submittedName>
</protein>
<keyword evidence="3" id="KW-1185">Reference proteome</keyword>
<proteinExistence type="predicted"/>
<evidence type="ECO:0000313" key="2">
    <source>
        <dbReference type="EMBL" id="SDJ64022.1"/>
    </source>
</evidence>
<evidence type="ECO:0000256" key="1">
    <source>
        <dbReference type="SAM" id="Phobius"/>
    </source>
</evidence>
<keyword evidence="1" id="KW-1133">Transmembrane helix</keyword>
<feature type="transmembrane region" description="Helical" evidence="1">
    <location>
        <begin position="168"/>
        <end position="186"/>
    </location>
</feature>
<feature type="transmembrane region" description="Helical" evidence="1">
    <location>
        <begin position="140"/>
        <end position="162"/>
    </location>
</feature>
<dbReference type="EMBL" id="FNFE01000001">
    <property type="protein sequence ID" value="SDJ64022.1"/>
    <property type="molecule type" value="Genomic_DNA"/>
</dbReference>
<dbReference type="AlphaFoldDB" id="A0A1G8VD33"/>
<feature type="transmembrane region" description="Helical" evidence="1">
    <location>
        <begin position="108"/>
        <end position="128"/>
    </location>
</feature>
<dbReference type="OrthoDB" id="206563at2157"/>
<dbReference type="Proteomes" id="UP000198882">
    <property type="component" value="Unassembled WGS sequence"/>
</dbReference>